<dbReference type="PANTHER" id="PTHR43767">
    <property type="entry name" value="LONG-CHAIN-FATTY-ACID--COA LIGASE"/>
    <property type="match status" value="1"/>
</dbReference>
<dbReference type="SUPFAM" id="SSF56801">
    <property type="entry name" value="Acetyl-CoA synthetase-like"/>
    <property type="match status" value="1"/>
</dbReference>
<evidence type="ECO:0000259" key="2">
    <source>
        <dbReference type="Pfam" id="PF13193"/>
    </source>
</evidence>
<proteinExistence type="predicted"/>
<dbReference type="Gene3D" id="3.30.300.30">
    <property type="match status" value="1"/>
</dbReference>
<dbReference type="InterPro" id="IPR042099">
    <property type="entry name" value="ANL_N_sf"/>
</dbReference>
<dbReference type="Gene3D" id="3.40.50.12780">
    <property type="entry name" value="N-terminal domain of ligase-like"/>
    <property type="match status" value="1"/>
</dbReference>
<organism evidence="3 4">
    <name type="scientific">Tamaricihabitans halophyticus</name>
    <dbReference type="NCBI Taxonomy" id="1262583"/>
    <lineage>
        <taxon>Bacteria</taxon>
        <taxon>Bacillati</taxon>
        <taxon>Actinomycetota</taxon>
        <taxon>Actinomycetes</taxon>
        <taxon>Pseudonocardiales</taxon>
        <taxon>Pseudonocardiaceae</taxon>
        <taxon>Tamaricihabitans</taxon>
    </lineage>
</organism>
<dbReference type="Pfam" id="PF13193">
    <property type="entry name" value="AMP-binding_C"/>
    <property type="match status" value="1"/>
</dbReference>
<dbReference type="EMBL" id="SLXQ01000001">
    <property type="protein sequence ID" value="TCP56644.1"/>
    <property type="molecule type" value="Genomic_DNA"/>
</dbReference>
<evidence type="ECO:0000313" key="3">
    <source>
        <dbReference type="EMBL" id="TCP56644.1"/>
    </source>
</evidence>
<gene>
    <name evidence="3" type="ORF">EV191_101589</name>
</gene>
<dbReference type="Pfam" id="PF00501">
    <property type="entry name" value="AMP-binding"/>
    <property type="match status" value="1"/>
</dbReference>
<dbReference type="PANTHER" id="PTHR43767:SF7">
    <property type="entry name" value="MEDIUM_LONG-CHAIN-FATTY-ACID--COA LIGASE FADD8"/>
    <property type="match status" value="1"/>
</dbReference>
<name>A0A4R2R430_9PSEU</name>
<feature type="domain" description="AMP-dependent synthetase/ligase" evidence="1">
    <location>
        <begin position="6"/>
        <end position="365"/>
    </location>
</feature>
<protein>
    <submittedName>
        <fullName evidence="3">Fatty-acyl-CoA synthase/long-chain acyl-CoA synthetase</fullName>
    </submittedName>
</protein>
<dbReference type="InterPro" id="IPR050237">
    <property type="entry name" value="ATP-dep_AMP-bd_enzyme"/>
</dbReference>
<dbReference type="InterPro" id="IPR025110">
    <property type="entry name" value="AMP-bd_C"/>
</dbReference>
<sequence>MFDGVLARHGAREAVVVDGVRWSYHTLADQVDVLANALARRGVRPGVLVALAMSNRIEYVLADLALIRCGAGKVPLNDQLAAREIDYILRDSGAAVAIADAGMLPAVRASAAPALHMVITVDESAEHAEADSWQRMLAEPSDRAVEHAAAAPEDIGLILYTGGTTGNQKGVVHTQRTLANNMLAHLVETGMRETERVLLTSPLPHSAGFLAQTALLRGATVFLERRFDTDLVLRRIAEDRVTFTFLVPTMIYRLLDRAEGRNVDLSALRTLLYGAAPITLDRLEQGLRRFGQVFMQLYGQSEAPNFLTRLRKDDHDPERPERLTSCGQPVLLAEVEVHDDAGNRLPAGEPGEIVARAPYVMSGYFNLPDKTAETLRGGWLHTGDIGRMDSEGYVYLLDRVNDVIITGGMNVYTTEVENVLAEYPGIEQVAVVGVPHPDWGEAVVAFAVPTGQELDEAAIQQHCRAQLAAYKRPKAISRLPAMPTTAYGKTDKKALRQSWPGW</sequence>
<dbReference type="Proteomes" id="UP000294911">
    <property type="component" value="Unassembled WGS sequence"/>
</dbReference>
<evidence type="ECO:0000259" key="1">
    <source>
        <dbReference type="Pfam" id="PF00501"/>
    </source>
</evidence>
<dbReference type="AlphaFoldDB" id="A0A4R2R430"/>
<accession>A0A4R2R430</accession>
<dbReference type="GO" id="GO:0016877">
    <property type="term" value="F:ligase activity, forming carbon-sulfur bonds"/>
    <property type="evidence" value="ECO:0007669"/>
    <property type="project" value="UniProtKB-ARBA"/>
</dbReference>
<comment type="caution">
    <text evidence="3">The sequence shown here is derived from an EMBL/GenBank/DDBJ whole genome shotgun (WGS) entry which is preliminary data.</text>
</comment>
<feature type="domain" description="AMP-binding enzyme C-terminal" evidence="2">
    <location>
        <begin position="415"/>
        <end position="489"/>
    </location>
</feature>
<reference evidence="3 4" key="1">
    <citation type="submission" date="2019-03" db="EMBL/GenBank/DDBJ databases">
        <title>Genomic Encyclopedia of Type Strains, Phase IV (KMG-IV): sequencing the most valuable type-strain genomes for metagenomic binning, comparative biology and taxonomic classification.</title>
        <authorList>
            <person name="Goeker M."/>
        </authorList>
    </citation>
    <scope>NUCLEOTIDE SEQUENCE [LARGE SCALE GENOMIC DNA]</scope>
    <source>
        <strain evidence="3 4">DSM 45765</strain>
    </source>
</reference>
<evidence type="ECO:0000313" key="4">
    <source>
        <dbReference type="Proteomes" id="UP000294911"/>
    </source>
</evidence>
<keyword evidence="4" id="KW-1185">Reference proteome</keyword>
<dbReference type="OrthoDB" id="9803968at2"/>
<dbReference type="InterPro" id="IPR000873">
    <property type="entry name" value="AMP-dep_synth/lig_dom"/>
</dbReference>
<dbReference type="InterPro" id="IPR045851">
    <property type="entry name" value="AMP-bd_C_sf"/>
</dbReference>